<evidence type="ECO:0000313" key="10">
    <source>
        <dbReference type="Proteomes" id="UP001595821"/>
    </source>
</evidence>
<name>A0ABD5NUQ7_9EURY</name>
<proteinExistence type="inferred from homology"/>
<feature type="transmembrane region" description="Helical" evidence="8">
    <location>
        <begin position="389"/>
        <end position="409"/>
    </location>
</feature>
<organism evidence="9 10">
    <name type="scientific">Natribaculum luteum</name>
    <dbReference type="NCBI Taxonomy" id="1586232"/>
    <lineage>
        <taxon>Archaea</taxon>
        <taxon>Methanobacteriati</taxon>
        <taxon>Methanobacteriota</taxon>
        <taxon>Stenosarchaea group</taxon>
        <taxon>Halobacteria</taxon>
        <taxon>Halobacteriales</taxon>
        <taxon>Natrialbaceae</taxon>
        <taxon>Natribaculum</taxon>
    </lineage>
</organism>
<accession>A0ABD5NUQ7</accession>
<gene>
    <name evidence="9" type="primary">chrA</name>
    <name evidence="9" type="ORF">ACFOZ7_01440</name>
</gene>
<feature type="transmembrane region" description="Helical" evidence="8">
    <location>
        <begin position="183"/>
        <end position="216"/>
    </location>
</feature>
<keyword evidence="5 8" id="KW-1133">Transmembrane helix</keyword>
<reference evidence="9 10" key="1">
    <citation type="journal article" date="2014" name="Int. J. Syst. Evol. Microbiol.">
        <title>Complete genome sequence of Corynebacterium casei LMG S-19264T (=DSM 44701T), isolated from a smear-ripened cheese.</title>
        <authorList>
            <consortium name="US DOE Joint Genome Institute (JGI-PGF)"/>
            <person name="Walter F."/>
            <person name="Albersmeier A."/>
            <person name="Kalinowski J."/>
            <person name="Ruckert C."/>
        </authorList>
    </citation>
    <scope>NUCLEOTIDE SEQUENCE [LARGE SCALE GENOMIC DNA]</scope>
    <source>
        <strain evidence="9 10">IBRC-M 10912</strain>
    </source>
</reference>
<feature type="transmembrane region" description="Helical" evidence="8">
    <location>
        <begin position="353"/>
        <end position="377"/>
    </location>
</feature>
<feature type="transmembrane region" description="Helical" evidence="8">
    <location>
        <begin position="322"/>
        <end position="341"/>
    </location>
</feature>
<dbReference type="GeneID" id="71852493"/>
<evidence type="ECO:0000313" key="9">
    <source>
        <dbReference type="EMBL" id="MFC4245680.1"/>
    </source>
</evidence>
<evidence type="ECO:0000256" key="4">
    <source>
        <dbReference type="ARBA" id="ARBA00022692"/>
    </source>
</evidence>
<dbReference type="AlphaFoldDB" id="A0ABD5NUQ7"/>
<dbReference type="InterPro" id="IPR014047">
    <property type="entry name" value="Chr_Tranpt_l_chain"/>
</dbReference>
<evidence type="ECO:0000256" key="8">
    <source>
        <dbReference type="SAM" id="Phobius"/>
    </source>
</evidence>
<evidence type="ECO:0000256" key="5">
    <source>
        <dbReference type="ARBA" id="ARBA00022989"/>
    </source>
</evidence>
<comment type="similarity">
    <text evidence="2">Belongs to the chromate ion transporter (CHR) (TC 2.A.51) family.</text>
</comment>
<dbReference type="EMBL" id="JBHSDJ010000002">
    <property type="protein sequence ID" value="MFC4245680.1"/>
    <property type="molecule type" value="Genomic_DNA"/>
</dbReference>
<dbReference type="Pfam" id="PF02417">
    <property type="entry name" value="Chromate_transp"/>
    <property type="match status" value="2"/>
</dbReference>
<dbReference type="NCBIfam" id="TIGR00937">
    <property type="entry name" value="2A51"/>
    <property type="match status" value="1"/>
</dbReference>
<feature type="transmembrane region" description="Helical" evidence="8">
    <location>
        <begin position="280"/>
        <end position="302"/>
    </location>
</feature>
<dbReference type="PANTHER" id="PTHR33567">
    <property type="entry name" value="CHROMATE ION TRANSPORTER (EUROFUNG)"/>
    <property type="match status" value="1"/>
</dbReference>
<sequence length="468" mass="49870">MTAESAADPGDEPESTAGYRGEPTTAKLSEIIRYFLFIGIVGFGGPLVHIAMMEDDLVGEESKGWTDQSIFMEGLAICNTLPGPASTQLGIFMGWIYAGRLGAIVAGVSFMLPTFVIVVAFSYLYFTYQQLPAVEAVFYGINPVVIGLIVGASYSMAHSALREGDADLEFSLGDEEWTVDCKLLAVLVAAVVVTAVLNPNPVIAFVVAGIVALFVYRMPWIRRHARTVSLWAVVGSALGALYAARDRLLAAVGPRIETAVTSSPLWGYALALWANEWFKLFLFMLYTGSFIYGGGLVLIPFIEKYVVHEFGWLSSRTFVDGIAIGQLSPGPVVMTTAFVGYELMLSKYGLVPVAVLGAFVAAIGAFGPSFAFIVGFFPYFARVRENDVVQSALVGVNAAVVGAILGATVTLASEAFVIDGVVDPVTIGLAVVAFVVFVRGVHAAWIIVVGALVGVPLYFLDVVSHLSL</sequence>
<feature type="region of interest" description="Disordered" evidence="7">
    <location>
        <begin position="1"/>
        <end position="21"/>
    </location>
</feature>
<evidence type="ECO:0000256" key="2">
    <source>
        <dbReference type="ARBA" id="ARBA00005262"/>
    </source>
</evidence>
<dbReference type="InterPro" id="IPR003370">
    <property type="entry name" value="Chromate_transpt"/>
</dbReference>
<protein>
    <submittedName>
        <fullName evidence="9">Chromate efflux transporter</fullName>
    </submittedName>
</protein>
<dbReference type="Proteomes" id="UP001595821">
    <property type="component" value="Unassembled WGS sequence"/>
</dbReference>
<comment type="subcellular location">
    <subcellularLocation>
        <location evidence="1">Cell membrane</location>
        <topology evidence="1">Multi-pass membrane protein</topology>
    </subcellularLocation>
</comment>
<evidence type="ECO:0000256" key="6">
    <source>
        <dbReference type="ARBA" id="ARBA00023136"/>
    </source>
</evidence>
<dbReference type="RefSeq" id="WP_246971631.1">
    <property type="nucleotide sequence ID" value="NZ_CP095397.1"/>
</dbReference>
<keyword evidence="3" id="KW-1003">Cell membrane</keyword>
<evidence type="ECO:0000256" key="3">
    <source>
        <dbReference type="ARBA" id="ARBA00022475"/>
    </source>
</evidence>
<dbReference type="GO" id="GO:0005886">
    <property type="term" value="C:plasma membrane"/>
    <property type="evidence" value="ECO:0007669"/>
    <property type="project" value="UniProtKB-SubCell"/>
</dbReference>
<evidence type="ECO:0000256" key="7">
    <source>
        <dbReference type="SAM" id="MobiDB-lite"/>
    </source>
</evidence>
<dbReference type="PANTHER" id="PTHR33567:SF3">
    <property type="entry name" value="CHROMATE ION TRANSPORTER (EUROFUNG)"/>
    <property type="match status" value="1"/>
</dbReference>
<feature type="transmembrane region" description="Helical" evidence="8">
    <location>
        <begin position="443"/>
        <end position="463"/>
    </location>
</feature>
<comment type="caution">
    <text evidence="9">The sequence shown here is derived from an EMBL/GenBank/DDBJ whole genome shotgun (WGS) entry which is preliminary data.</text>
</comment>
<feature type="transmembrane region" description="Helical" evidence="8">
    <location>
        <begin position="228"/>
        <end position="244"/>
    </location>
</feature>
<feature type="transmembrane region" description="Helical" evidence="8">
    <location>
        <begin position="416"/>
        <end position="437"/>
    </location>
</feature>
<feature type="transmembrane region" description="Helical" evidence="8">
    <location>
        <begin position="137"/>
        <end position="157"/>
    </location>
</feature>
<feature type="transmembrane region" description="Helical" evidence="8">
    <location>
        <begin position="31"/>
        <end position="53"/>
    </location>
</feature>
<feature type="transmembrane region" description="Helical" evidence="8">
    <location>
        <begin position="103"/>
        <end position="125"/>
    </location>
</feature>
<keyword evidence="4 8" id="KW-0812">Transmembrane</keyword>
<keyword evidence="6 8" id="KW-0472">Membrane</keyword>
<evidence type="ECO:0000256" key="1">
    <source>
        <dbReference type="ARBA" id="ARBA00004651"/>
    </source>
</evidence>
<dbReference type="PIRSF" id="PIRSF004810">
    <property type="entry name" value="ChrA"/>
    <property type="match status" value="1"/>
</dbReference>